<proteinExistence type="predicted"/>
<protein>
    <submittedName>
        <fullName evidence="1">2467_t:CDS:1</fullName>
    </submittedName>
</protein>
<dbReference type="EMBL" id="CAJVPL010001621">
    <property type="protein sequence ID" value="CAG8580240.1"/>
    <property type="molecule type" value="Genomic_DNA"/>
</dbReference>
<evidence type="ECO:0000313" key="1">
    <source>
        <dbReference type="EMBL" id="CAG8580240.1"/>
    </source>
</evidence>
<dbReference type="OrthoDB" id="10509353at2759"/>
<reference evidence="1" key="1">
    <citation type="submission" date="2021-06" db="EMBL/GenBank/DDBJ databases">
        <authorList>
            <person name="Kallberg Y."/>
            <person name="Tangrot J."/>
            <person name="Rosling A."/>
        </authorList>
    </citation>
    <scope>NUCLEOTIDE SEQUENCE</scope>
    <source>
        <strain evidence="1">MT106</strain>
    </source>
</reference>
<accession>A0A9N9BYD8</accession>
<dbReference type="Proteomes" id="UP000789831">
    <property type="component" value="Unassembled WGS sequence"/>
</dbReference>
<gene>
    <name evidence="1" type="ORF">AGERDE_LOCUS8084</name>
</gene>
<dbReference type="AlphaFoldDB" id="A0A9N9BYD8"/>
<keyword evidence="2" id="KW-1185">Reference proteome</keyword>
<organism evidence="1 2">
    <name type="scientific">Ambispora gerdemannii</name>
    <dbReference type="NCBI Taxonomy" id="144530"/>
    <lineage>
        <taxon>Eukaryota</taxon>
        <taxon>Fungi</taxon>
        <taxon>Fungi incertae sedis</taxon>
        <taxon>Mucoromycota</taxon>
        <taxon>Glomeromycotina</taxon>
        <taxon>Glomeromycetes</taxon>
        <taxon>Archaeosporales</taxon>
        <taxon>Ambisporaceae</taxon>
        <taxon>Ambispora</taxon>
    </lineage>
</organism>
<comment type="caution">
    <text evidence="1">The sequence shown here is derived from an EMBL/GenBank/DDBJ whole genome shotgun (WGS) entry which is preliminary data.</text>
</comment>
<name>A0A9N9BYD8_9GLOM</name>
<evidence type="ECO:0000313" key="2">
    <source>
        <dbReference type="Proteomes" id="UP000789831"/>
    </source>
</evidence>
<sequence length="174" mass="19507">MSVPNVANEPTLGANVILRTVRTTGGKIALLANSTREALQKLLKEVGKQEVQSCLLLIEKATKEKEIMPELTIPSAQILSVEKLPDRKLCKYTYFNTQMGIKGSFCSDKKVNHIPEIAGELRLSVNENQSEKAFQNFAQNIQKFELPELIKFEKPLEEKVVITKLKKTITKLAP</sequence>